<dbReference type="Gene3D" id="3.40.50.10480">
    <property type="entry name" value="Probable brix-domain ribosomal biogenesis protein"/>
    <property type="match status" value="1"/>
</dbReference>
<feature type="compositionally biased region" description="Acidic residues" evidence="1">
    <location>
        <begin position="107"/>
        <end position="131"/>
    </location>
</feature>
<dbReference type="GO" id="GO:0000460">
    <property type="term" value="P:maturation of 5.8S rRNA"/>
    <property type="evidence" value="ECO:0007669"/>
    <property type="project" value="TreeGrafter"/>
</dbReference>
<proteinExistence type="predicted"/>
<dbReference type="EMBL" id="JAJSPL020000039">
    <property type="protein sequence ID" value="KAK7735313.1"/>
    <property type="molecule type" value="Genomic_DNA"/>
</dbReference>
<accession>A0AAN9U0Y4</accession>
<dbReference type="GO" id="GO:0042134">
    <property type="term" value="F:rRNA primary transcript binding"/>
    <property type="evidence" value="ECO:0007669"/>
    <property type="project" value="InterPro"/>
</dbReference>
<dbReference type="FunFam" id="3.40.50.10480:FF:000005">
    <property type="entry name" value="Similar to RNA processing factor 1"/>
    <property type="match status" value="1"/>
</dbReference>
<name>A0AAN9U0Y4_9PEZI</name>
<organism evidence="3 4">
    <name type="scientific">Cytospora paraplurivora</name>
    <dbReference type="NCBI Taxonomy" id="2898453"/>
    <lineage>
        <taxon>Eukaryota</taxon>
        <taxon>Fungi</taxon>
        <taxon>Dikarya</taxon>
        <taxon>Ascomycota</taxon>
        <taxon>Pezizomycotina</taxon>
        <taxon>Sordariomycetes</taxon>
        <taxon>Sordariomycetidae</taxon>
        <taxon>Diaporthales</taxon>
        <taxon>Cytosporaceae</taxon>
        <taxon>Cytospora</taxon>
    </lineage>
</organism>
<feature type="domain" description="Brix" evidence="2">
    <location>
        <begin position="180"/>
        <end position="389"/>
    </location>
</feature>
<feature type="compositionally biased region" description="Basic and acidic residues" evidence="1">
    <location>
        <begin position="132"/>
        <end position="146"/>
    </location>
</feature>
<evidence type="ECO:0000313" key="3">
    <source>
        <dbReference type="EMBL" id="KAK7735313.1"/>
    </source>
</evidence>
<dbReference type="SUPFAM" id="SSF52954">
    <property type="entry name" value="Class II aaRS ABD-related"/>
    <property type="match status" value="1"/>
</dbReference>
<dbReference type="SMART" id="SM00879">
    <property type="entry name" value="Brix"/>
    <property type="match status" value="1"/>
</dbReference>
<dbReference type="Proteomes" id="UP001320245">
    <property type="component" value="Unassembled WGS sequence"/>
</dbReference>
<protein>
    <submittedName>
        <fullName evidence="3">Ribosome production factor 1</fullName>
    </submittedName>
</protein>
<comment type="caution">
    <text evidence="3">The sequence shown here is derived from an EMBL/GenBank/DDBJ whole genome shotgun (WGS) entry which is preliminary data.</text>
</comment>
<feature type="region of interest" description="Disordered" evidence="1">
    <location>
        <begin position="90"/>
        <end position="158"/>
    </location>
</feature>
<evidence type="ECO:0000259" key="2">
    <source>
        <dbReference type="PROSITE" id="PS50833"/>
    </source>
</evidence>
<dbReference type="InterPro" id="IPR044281">
    <property type="entry name" value="IMP4/RPF1"/>
</dbReference>
<feature type="region of interest" description="Disordered" evidence="1">
    <location>
        <begin position="1"/>
        <end position="76"/>
    </location>
</feature>
<reference evidence="3 4" key="1">
    <citation type="journal article" date="2023" name="PLoS ONE">
        <title>Cytospora paraplurivora sp. nov. isolated from orchards with fruit tree decline syndrome in Ontario, Canada.</title>
        <authorList>
            <person name="Ilyukhin E."/>
            <person name="Nguyen H.D.T."/>
            <person name="Castle A.J."/>
            <person name="Ellouze W."/>
        </authorList>
    </citation>
    <scope>NUCLEOTIDE SEQUENCE [LARGE SCALE GENOMIC DNA]</scope>
    <source>
        <strain evidence="3 4">FDS-564</strain>
    </source>
</reference>
<dbReference type="InterPro" id="IPR007109">
    <property type="entry name" value="Brix"/>
</dbReference>
<feature type="compositionally biased region" description="Basic and acidic residues" evidence="1">
    <location>
        <begin position="17"/>
        <end position="52"/>
    </location>
</feature>
<dbReference type="GO" id="GO:0030687">
    <property type="term" value="C:preribosome, large subunit precursor"/>
    <property type="evidence" value="ECO:0007669"/>
    <property type="project" value="TreeGrafter"/>
</dbReference>
<dbReference type="GO" id="GO:0000470">
    <property type="term" value="P:maturation of LSU-rRNA"/>
    <property type="evidence" value="ECO:0007669"/>
    <property type="project" value="TreeGrafter"/>
</dbReference>
<dbReference type="AlphaFoldDB" id="A0AAN9U0Y4"/>
<dbReference type="Pfam" id="PF04427">
    <property type="entry name" value="Brix"/>
    <property type="match status" value="1"/>
</dbReference>
<gene>
    <name evidence="3" type="primary">RPF1</name>
    <name evidence="3" type="ORF">SLS53_007544</name>
</gene>
<sequence length="415" mass="47476">MVTTNKIPGNKMRRQGLHIEDKRANSKAKREERMRRRKEETKDPELKKERLARNQTKTLDQKRVWDEGDEDSLYTAADVAAFKRRKVEEEEQAALEGADGVEGAGGQDEEADEVDSMLGSDDEDEDEDEEKAAERMEKLRAKRAERQPSVAPSTTSTNFDMTPAVLSAKFPNLFNDEPPKVPKVLVTTSLNSTLHKEAEILTSLFPNSEYIRRSAHRYGHKYSVREICKYASNREYTAVAVLNEDLKKPNRLTVVHLPHGPTLTYSINNWLPGNKLPGHGNAQDEYYPELLLNNFKSSLGLLAAKSFQTLFPPQPDIEVRQVVTLHNQRDYIFLRRHRYIFREKRETEKSVQSAEGTELKGVEGIRVGLQELGPRCTLKLRRVDKGIGRAGSEGEDALSWEWKAKMEKQRTRFNL</sequence>
<dbReference type="PANTHER" id="PTHR22734">
    <property type="entry name" value="U3 SMALL NUCLEOLAR RIBONUCLEOPROTEIN PROTEIN IMP4"/>
    <property type="match status" value="1"/>
</dbReference>
<evidence type="ECO:0000313" key="4">
    <source>
        <dbReference type="Proteomes" id="UP001320245"/>
    </source>
</evidence>
<keyword evidence="4" id="KW-1185">Reference proteome</keyword>
<evidence type="ECO:0000256" key="1">
    <source>
        <dbReference type="SAM" id="MobiDB-lite"/>
    </source>
</evidence>
<dbReference type="GO" id="GO:0005730">
    <property type="term" value="C:nucleolus"/>
    <property type="evidence" value="ECO:0007669"/>
    <property type="project" value="TreeGrafter"/>
</dbReference>
<dbReference type="PROSITE" id="PS50833">
    <property type="entry name" value="BRIX"/>
    <property type="match status" value="1"/>
</dbReference>
<dbReference type="PANTHER" id="PTHR22734:SF3">
    <property type="entry name" value="RIBOSOME PRODUCTION FACTOR 1"/>
    <property type="match status" value="1"/>
</dbReference>